<name>A0AAV8V9J4_9CUCU</name>
<feature type="transmembrane region" description="Helical" evidence="1">
    <location>
        <begin position="164"/>
        <end position="187"/>
    </location>
</feature>
<evidence type="ECO:0000256" key="2">
    <source>
        <dbReference type="SAM" id="SignalP"/>
    </source>
</evidence>
<dbReference type="AlphaFoldDB" id="A0AAV8V9J4"/>
<keyword evidence="4" id="KW-1185">Reference proteome</keyword>
<keyword evidence="1" id="KW-1133">Transmembrane helix</keyword>
<dbReference type="PANTHER" id="PTHR21879:SF22">
    <property type="entry name" value="FI03362P-RELATED"/>
    <property type="match status" value="1"/>
</dbReference>
<feature type="chain" id="PRO_5043417811" evidence="2">
    <location>
        <begin position="23"/>
        <end position="276"/>
    </location>
</feature>
<feature type="signal peptide" evidence="2">
    <location>
        <begin position="1"/>
        <end position="22"/>
    </location>
</feature>
<gene>
    <name evidence="3" type="ORF">NQ315_002029</name>
</gene>
<keyword evidence="2" id="KW-0732">Signal</keyword>
<sequence>MHCKPASLLLLFIVVVRNVASAENLVYFLKPVADFPECLKHKYPVLCLKEKTLPPSWTILRYISALLRYKKNPDYVVNTSENEIISREESTRSSKLNDAILNKVQEFFKSRIVKFNLSNAFEARKGGGGGGGGGGGKGGKGGGMAMMVLAGVGAMVANMMMGKMALMAGSALMIAKISLILSIIMIVKKMQGGGGGGTEEKHIVYATTSDSGHSHGGGGGWHRSLDDAQNMAYRGQWGASAENSSERYPVIINYHVYFVPGERIKLYPIRTYKRIC</sequence>
<proteinExistence type="predicted"/>
<accession>A0AAV8V9J4</accession>
<dbReference type="InterPro" id="IPR012464">
    <property type="entry name" value="DUF1676"/>
</dbReference>
<dbReference type="PANTHER" id="PTHR21879">
    <property type="entry name" value="FI03362P-RELATED-RELATED"/>
    <property type="match status" value="1"/>
</dbReference>
<dbReference type="Pfam" id="PF07898">
    <property type="entry name" value="DUF1676"/>
    <property type="match status" value="1"/>
</dbReference>
<protein>
    <submittedName>
        <fullName evidence="3">Uncharacterized protein</fullName>
    </submittedName>
</protein>
<keyword evidence="1" id="KW-0812">Transmembrane</keyword>
<dbReference type="Proteomes" id="UP001159042">
    <property type="component" value="Unassembled WGS sequence"/>
</dbReference>
<evidence type="ECO:0000256" key="1">
    <source>
        <dbReference type="SAM" id="Phobius"/>
    </source>
</evidence>
<evidence type="ECO:0000313" key="3">
    <source>
        <dbReference type="EMBL" id="KAJ8910702.1"/>
    </source>
</evidence>
<dbReference type="GO" id="GO:0016020">
    <property type="term" value="C:membrane"/>
    <property type="evidence" value="ECO:0007669"/>
    <property type="project" value="TreeGrafter"/>
</dbReference>
<dbReference type="EMBL" id="JANEYG010000260">
    <property type="protein sequence ID" value="KAJ8910702.1"/>
    <property type="molecule type" value="Genomic_DNA"/>
</dbReference>
<reference evidence="3 4" key="1">
    <citation type="journal article" date="2023" name="Insect Mol. Biol.">
        <title>Genome sequencing provides insights into the evolution of gene families encoding plant cell wall-degrading enzymes in longhorned beetles.</title>
        <authorList>
            <person name="Shin N.R."/>
            <person name="Okamura Y."/>
            <person name="Kirsch R."/>
            <person name="Pauchet Y."/>
        </authorList>
    </citation>
    <scope>NUCLEOTIDE SEQUENCE [LARGE SCALE GENOMIC DNA]</scope>
    <source>
        <strain evidence="3">EAD_L_NR</strain>
    </source>
</reference>
<keyword evidence="1" id="KW-0472">Membrane</keyword>
<evidence type="ECO:0000313" key="4">
    <source>
        <dbReference type="Proteomes" id="UP001159042"/>
    </source>
</evidence>
<comment type="caution">
    <text evidence="3">The sequence shown here is derived from an EMBL/GenBank/DDBJ whole genome shotgun (WGS) entry which is preliminary data.</text>
</comment>
<organism evidence="3 4">
    <name type="scientific">Exocentrus adspersus</name>
    <dbReference type="NCBI Taxonomy" id="1586481"/>
    <lineage>
        <taxon>Eukaryota</taxon>
        <taxon>Metazoa</taxon>
        <taxon>Ecdysozoa</taxon>
        <taxon>Arthropoda</taxon>
        <taxon>Hexapoda</taxon>
        <taxon>Insecta</taxon>
        <taxon>Pterygota</taxon>
        <taxon>Neoptera</taxon>
        <taxon>Endopterygota</taxon>
        <taxon>Coleoptera</taxon>
        <taxon>Polyphaga</taxon>
        <taxon>Cucujiformia</taxon>
        <taxon>Chrysomeloidea</taxon>
        <taxon>Cerambycidae</taxon>
        <taxon>Lamiinae</taxon>
        <taxon>Acanthocinini</taxon>
        <taxon>Exocentrus</taxon>
    </lineage>
</organism>